<dbReference type="GO" id="GO:0005737">
    <property type="term" value="C:cytoplasm"/>
    <property type="evidence" value="ECO:0007669"/>
    <property type="project" value="InterPro"/>
</dbReference>
<dbReference type="GO" id="GO:0006535">
    <property type="term" value="P:cysteine biosynthetic process from serine"/>
    <property type="evidence" value="ECO:0007669"/>
    <property type="project" value="InterPro"/>
</dbReference>
<dbReference type="InterPro" id="IPR005881">
    <property type="entry name" value="Ser_O-AcTrfase"/>
</dbReference>
<dbReference type="InterPro" id="IPR001451">
    <property type="entry name" value="Hexapep"/>
</dbReference>
<dbReference type="AlphaFoldDB" id="A0A2W5UWN4"/>
<organism evidence="1 2">
    <name type="scientific">Caulobacter segnis</name>
    <dbReference type="NCBI Taxonomy" id="88688"/>
    <lineage>
        <taxon>Bacteria</taxon>
        <taxon>Pseudomonadati</taxon>
        <taxon>Pseudomonadota</taxon>
        <taxon>Alphaproteobacteria</taxon>
        <taxon>Caulobacterales</taxon>
        <taxon>Caulobacteraceae</taxon>
        <taxon>Caulobacter</taxon>
    </lineage>
</organism>
<dbReference type="SUPFAM" id="SSF51161">
    <property type="entry name" value="Trimeric LpxA-like enzymes"/>
    <property type="match status" value="1"/>
</dbReference>
<proteinExistence type="predicted"/>
<evidence type="ECO:0000313" key="1">
    <source>
        <dbReference type="EMBL" id="PZR32159.1"/>
    </source>
</evidence>
<dbReference type="Pfam" id="PF00132">
    <property type="entry name" value="Hexapep"/>
    <property type="match status" value="1"/>
</dbReference>
<dbReference type="InterPro" id="IPR011004">
    <property type="entry name" value="Trimer_LpxA-like_sf"/>
</dbReference>
<dbReference type="Proteomes" id="UP000249393">
    <property type="component" value="Unassembled WGS sequence"/>
</dbReference>
<dbReference type="PIRSF" id="PIRSF000441">
    <property type="entry name" value="CysE"/>
    <property type="match status" value="1"/>
</dbReference>
<keyword evidence="1" id="KW-0808">Transferase</keyword>
<dbReference type="PANTHER" id="PTHR42811">
    <property type="entry name" value="SERINE ACETYLTRANSFERASE"/>
    <property type="match status" value="1"/>
</dbReference>
<comment type="caution">
    <text evidence="1">The sequence shown here is derived from an EMBL/GenBank/DDBJ whole genome shotgun (WGS) entry which is preliminary data.</text>
</comment>
<dbReference type="Gene3D" id="2.160.10.10">
    <property type="entry name" value="Hexapeptide repeat proteins"/>
    <property type="match status" value="1"/>
</dbReference>
<accession>A0A2W5UWN4</accession>
<gene>
    <name evidence="1" type="ORF">DI526_17415</name>
</gene>
<name>A0A2W5UWN4_9CAUL</name>
<sequence length="157" mass="16357">MALLNTIQRLSHRLYGAKLAPLGRALDGLSRLMFAASVPGRAKIGRNVFFHHGGLGVVINNRATIGDDCEIGVHVVLGGKAPIIGAPTLERGVIVHAGARLIGPITIGEGSIVAANAVVIEDVPARCVVAGVPAVVKRRDIDNRLYRHDADPVGGAE</sequence>
<dbReference type="GO" id="GO:0009001">
    <property type="term" value="F:serine O-acetyltransferase activity"/>
    <property type="evidence" value="ECO:0007669"/>
    <property type="project" value="InterPro"/>
</dbReference>
<dbReference type="RefSeq" id="WP_304280733.1">
    <property type="nucleotide sequence ID" value="NZ_QFQZ01000067.1"/>
</dbReference>
<reference evidence="1 2" key="1">
    <citation type="submission" date="2017-08" db="EMBL/GenBank/DDBJ databases">
        <title>Infants hospitalized years apart are colonized by the same room-sourced microbial strains.</title>
        <authorList>
            <person name="Brooks B."/>
            <person name="Olm M.R."/>
            <person name="Firek B.A."/>
            <person name="Baker R."/>
            <person name="Thomas B.C."/>
            <person name="Morowitz M.J."/>
            <person name="Banfield J.F."/>
        </authorList>
    </citation>
    <scope>NUCLEOTIDE SEQUENCE [LARGE SCALE GENOMIC DNA]</scope>
    <source>
        <strain evidence="1">S2_003_000_R2_4</strain>
    </source>
</reference>
<dbReference type="EMBL" id="QFQZ01000067">
    <property type="protein sequence ID" value="PZR32159.1"/>
    <property type="molecule type" value="Genomic_DNA"/>
</dbReference>
<evidence type="ECO:0000313" key="2">
    <source>
        <dbReference type="Proteomes" id="UP000249393"/>
    </source>
</evidence>
<protein>
    <submittedName>
        <fullName evidence="1">Serine acetyltransferase</fullName>
    </submittedName>
</protein>